<dbReference type="InterPro" id="IPR000515">
    <property type="entry name" value="MetI-like"/>
</dbReference>
<comment type="caution">
    <text evidence="9">The sequence shown here is derived from an EMBL/GenBank/DDBJ whole genome shotgun (WGS) entry which is preliminary data.</text>
</comment>
<dbReference type="InterPro" id="IPR050366">
    <property type="entry name" value="BP-dependent_transpt_permease"/>
</dbReference>
<feature type="transmembrane region" description="Helical" evidence="7">
    <location>
        <begin position="150"/>
        <end position="171"/>
    </location>
</feature>
<comment type="similarity">
    <text evidence="7">Belongs to the binding-protein-dependent transport system permease family.</text>
</comment>
<feature type="transmembrane region" description="Helical" evidence="7">
    <location>
        <begin position="92"/>
        <end position="116"/>
    </location>
</feature>
<dbReference type="Proteomes" id="UP001314261">
    <property type="component" value="Unassembled WGS sequence"/>
</dbReference>
<keyword evidence="10" id="KW-1185">Reference proteome</keyword>
<protein>
    <submittedName>
        <fullName evidence="9">Permease component (DppC)</fullName>
    </submittedName>
</protein>
<evidence type="ECO:0000256" key="4">
    <source>
        <dbReference type="ARBA" id="ARBA00022692"/>
    </source>
</evidence>
<keyword evidence="2 7" id="KW-0813">Transport</keyword>
<evidence type="ECO:0000256" key="1">
    <source>
        <dbReference type="ARBA" id="ARBA00004651"/>
    </source>
</evidence>
<dbReference type="SUPFAM" id="SSF161098">
    <property type="entry name" value="MetI-like"/>
    <property type="match status" value="1"/>
</dbReference>
<accession>A0ABM9MXQ4</accession>
<evidence type="ECO:0000256" key="2">
    <source>
        <dbReference type="ARBA" id="ARBA00022448"/>
    </source>
</evidence>
<organism evidence="9 10">
    <name type="scientific">Fructobacillus fructosus</name>
    <dbReference type="NCBI Taxonomy" id="1631"/>
    <lineage>
        <taxon>Bacteria</taxon>
        <taxon>Bacillati</taxon>
        <taxon>Bacillota</taxon>
        <taxon>Bacilli</taxon>
        <taxon>Lactobacillales</taxon>
        <taxon>Lactobacillaceae</taxon>
        <taxon>Fructobacillus</taxon>
    </lineage>
</organism>
<proteinExistence type="inferred from homology"/>
<dbReference type="PROSITE" id="PS50928">
    <property type="entry name" value="ABC_TM1"/>
    <property type="match status" value="1"/>
</dbReference>
<dbReference type="Pfam" id="PF00528">
    <property type="entry name" value="BPD_transp_1"/>
    <property type="match status" value="1"/>
</dbReference>
<evidence type="ECO:0000256" key="7">
    <source>
        <dbReference type="RuleBase" id="RU363032"/>
    </source>
</evidence>
<feature type="domain" description="ABC transmembrane type-1" evidence="8">
    <location>
        <begin position="88"/>
        <end position="281"/>
    </location>
</feature>
<dbReference type="PANTHER" id="PTHR43386">
    <property type="entry name" value="OLIGOPEPTIDE TRANSPORT SYSTEM PERMEASE PROTEIN APPC"/>
    <property type="match status" value="1"/>
</dbReference>
<keyword evidence="3" id="KW-1003">Cell membrane</keyword>
<dbReference type="InterPro" id="IPR035906">
    <property type="entry name" value="MetI-like_sf"/>
</dbReference>
<keyword evidence="6 7" id="KW-0472">Membrane</keyword>
<name>A0ABM9MXQ4_9LACO</name>
<feature type="transmembrane region" description="Helical" evidence="7">
    <location>
        <begin position="24"/>
        <end position="47"/>
    </location>
</feature>
<evidence type="ECO:0000256" key="5">
    <source>
        <dbReference type="ARBA" id="ARBA00022989"/>
    </source>
</evidence>
<feature type="transmembrane region" description="Helical" evidence="7">
    <location>
        <begin position="214"/>
        <end position="235"/>
    </location>
</feature>
<dbReference type="EMBL" id="CAUZLR010000007">
    <property type="protein sequence ID" value="CAK1247410.1"/>
    <property type="molecule type" value="Genomic_DNA"/>
</dbReference>
<keyword evidence="5 7" id="KW-1133">Transmembrane helix</keyword>
<reference evidence="9 10" key="1">
    <citation type="submission" date="2023-10" db="EMBL/GenBank/DDBJ databases">
        <authorList>
            <person name="Botero Cardona J."/>
        </authorList>
    </citation>
    <scope>NUCLEOTIDE SEQUENCE [LARGE SCALE GENOMIC DNA]</scope>
    <source>
        <strain evidence="9 10">R-54839</strain>
    </source>
</reference>
<dbReference type="RefSeq" id="WP_010692005.1">
    <property type="nucleotide sequence ID" value="NZ_CAUZLK010000006.1"/>
</dbReference>
<evidence type="ECO:0000313" key="9">
    <source>
        <dbReference type="EMBL" id="CAK1247410.1"/>
    </source>
</evidence>
<comment type="subcellular location">
    <subcellularLocation>
        <location evidence="1 7">Cell membrane</location>
        <topology evidence="1 7">Multi-pass membrane protein</topology>
    </subcellularLocation>
</comment>
<evidence type="ECO:0000256" key="3">
    <source>
        <dbReference type="ARBA" id="ARBA00022475"/>
    </source>
</evidence>
<feature type="transmembrane region" description="Helical" evidence="7">
    <location>
        <begin position="123"/>
        <end position="144"/>
    </location>
</feature>
<evidence type="ECO:0000256" key="6">
    <source>
        <dbReference type="ARBA" id="ARBA00023136"/>
    </source>
</evidence>
<dbReference type="GeneID" id="89537883"/>
<evidence type="ECO:0000259" key="8">
    <source>
        <dbReference type="PROSITE" id="PS50928"/>
    </source>
</evidence>
<dbReference type="Gene3D" id="1.10.3720.10">
    <property type="entry name" value="MetI-like"/>
    <property type="match status" value="1"/>
</dbReference>
<feature type="transmembrane region" description="Helical" evidence="7">
    <location>
        <begin position="260"/>
        <end position="284"/>
    </location>
</feature>
<gene>
    <name evidence="9" type="ORF">R54839_PPFHFPJH_01192</name>
</gene>
<dbReference type="PANTHER" id="PTHR43386:SF1">
    <property type="entry name" value="D,D-DIPEPTIDE TRANSPORT SYSTEM PERMEASE PROTEIN DDPC-RELATED"/>
    <property type="match status" value="1"/>
</dbReference>
<dbReference type="CDD" id="cd06261">
    <property type="entry name" value="TM_PBP2"/>
    <property type="match status" value="1"/>
</dbReference>
<evidence type="ECO:0000313" key="10">
    <source>
        <dbReference type="Proteomes" id="UP001314261"/>
    </source>
</evidence>
<sequence>MEKSKQRFGSRFFKNFSAELEHDGLGLTALIMLVTLFVIIFVGQFFVPSNIGTMSDILNADLPPLTGGHILGTTDSGADFILTLIASAKNSLIIGVGVATLITAISIFFGMIIGYFGGWADWLAMRIIDFWLIMPLIMILAIIFSTSKGMGIWSLILILSLISWPANVRLVRTLTLSEVNRDYVQASKISGTPWYKIIFSGILPNISSTIISDYSLTLAGSIGIETGLTFLGFGLKHGTSSLGSMLQVLNGSASTIYARWWLWVPVTIILIVLTFGFVVLGQVCRRALDQRQTMK</sequence>
<keyword evidence="4 7" id="KW-0812">Transmembrane</keyword>